<protein>
    <submittedName>
        <fullName evidence="2">Uncharacterized protein</fullName>
    </submittedName>
</protein>
<feature type="region of interest" description="Disordered" evidence="1">
    <location>
        <begin position="45"/>
        <end position="69"/>
    </location>
</feature>
<accession>A0A9R0NT81</accession>
<organism evidence="2 3">
    <name type="scientific">Amycolatopsis mediterranei (strain S699)</name>
    <name type="common">Nocardia mediterranei</name>
    <dbReference type="NCBI Taxonomy" id="713604"/>
    <lineage>
        <taxon>Bacteria</taxon>
        <taxon>Bacillati</taxon>
        <taxon>Actinomycetota</taxon>
        <taxon>Actinomycetes</taxon>
        <taxon>Pseudonocardiales</taxon>
        <taxon>Pseudonocardiaceae</taxon>
        <taxon>Amycolatopsis</taxon>
    </lineage>
</organism>
<dbReference type="EMBL" id="CP002896">
    <property type="protein sequence ID" value="AEK40221.1"/>
    <property type="molecule type" value="Genomic_DNA"/>
</dbReference>
<gene>
    <name evidence="2" type="ordered locus">RAM_08655</name>
</gene>
<evidence type="ECO:0000313" key="3">
    <source>
        <dbReference type="Proteomes" id="UP000006138"/>
    </source>
</evidence>
<dbReference type="AlphaFoldDB" id="A0A9R0NT81"/>
<evidence type="ECO:0000313" key="2">
    <source>
        <dbReference type="EMBL" id="AEK40221.1"/>
    </source>
</evidence>
<sequence>MHDLGQRFPVPSGVRRPVAVVFPAELVRSRCAAGTALRIRTGADVPVAAGPAPSPGHLAPRTSPTRRFR</sequence>
<dbReference type="KEGG" id="amn:RAM_08655"/>
<evidence type="ECO:0000256" key="1">
    <source>
        <dbReference type="SAM" id="MobiDB-lite"/>
    </source>
</evidence>
<name>A0A9R0NT81_AMYMS</name>
<reference evidence="2 3" key="1">
    <citation type="journal article" date="2011" name="J. Bacteriol.">
        <title>Whole genome sequence of the rifamycin B-producing strain Amycolatopsis mediterranei S699.</title>
        <authorList>
            <person name="Verma M."/>
            <person name="Kaur J."/>
            <person name="Kumar M."/>
            <person name="Kumari K."/>
            <person name="Saxena A."/>
            <person name="Anand S."/>
            <person name="Nigam A."/>
            <person name="Ravi V."/>
            <person name="Raghuvanshi S."/>
            <person name="Khurana P."/>
            <person name="Tyagi A.K."/>
            <person name="Khurana J.P."/>
            <person name="Lal R."/>
        </authorList>
    </citation>
    <scope>NUCLEOTIDE SEQUENCE [LARGE SCALE GENOMIC DNA]</scope>
    <source>
        <strain evidence="2 3">S699</strain>
    </source>
</reference>
<keyword evidence="3" id="KW-1185">Reference proteome</keyword>
<proteinExistence type="predicted"/>
<dbReference type="RefSeq" id="WP_014466706.1">
    <property type="nucleotide sequence ID" value="NC_017186.1"/>
</dbReference>
<dbReference type="Proteomes" id="UP000006138">
    <property type="component" value="Chromosome"/>
</dbReference>
<dbReference type="GeneID" id="92869495"/>